<feature type="domain" description="Receptor L-domain" evidence="18">
    <location>
        <begin position="53"/>
        <end position="164"/>
    </location>
</feature>
<dbReference type="Gene3D" id="2.10.220.10">
    <property type="entry name" value="Hormone Receptor, Insulin-like Growth Factor Receptor 1, Chain A, domain 2"/>
    <property type="match status" value="1"/>
</dbReference>
<dbReference type="SMART" id="SM00261">
    <property type="entry name" value="FU"/>
    <property type="match status" value="1"/>
</dbReference>
<keyword evidence="13" id="KW-0325">Glycoprotein</keyword>
<evidence type="ECO:0000256" key="16">
    <source>
        <dbReference type="SAM" id="SignalP"/>
    </source>
</evidence>
<dbReference type="eggNOG" id="KOG4258">
    <property type="taxonomic scope" value="Eukaryota"/>
</dbReference>
<dbReference type="GO" id="GO:0005524">
    <property type="term" value="F:ATP binding"/>
    <property type="evidence" value="ECO:0007669"/>
    <property type="project" value="UniProtKB-KW"/>
</dbReference>
<dbReference type="EMBL" id="CM000158">
    <property type="protein sequence ID" value="EDW90372.2"/>
    <property type="molecule type" value="Genomic_DNA"/>
</dbReference>
<evidence type="ECO:0000256" key="2">
    <source>
        <dbReference type="ARBA" id="ARBA00011902"/>
    </source>
</evidence>
<dbReference type="EC" id="2.7.10.1" evidence="2"/>
<dbReference type="SMR" id="B4PAG4"/>
<feature type="transmembrane region" description="Helical" evidence="15">
    <location>
        <begin position="873"/>
        <end position="893"/>
    </location>
</feature>
<proteinExistence type="predicted"/>
<evidence type="ECO:0000256" key="13">
    <source>
        <dbReference type="ARBA" id="ARBA00023180"/>
    </source>
</evidence>
<keyword evidence="11" id="KW-0829">Tyrosine-protein kinase</keyword>
<keyword evidence="20" id="KW-1185">Reference proteome</keyword>
<evidence type="ECO:0000256" key="11">
    <source>
        <dbReference type="ARBA" id="ARBA00023137"/>
    </source>
</evidence>
<evidence type="ECO:0000256" key="1">
    <source>
        <dbReference type="ARBA" id="ARBA00004479"/>
    </source>
</evidence>
<evidence type="ECO:0000256" key="6">
    <source>
        <dbReference type="ARBA" id="ARBA00022741"/>
    </source>
</evidence>
<dbReference type="HOGENOM" id="CLU_311983_0_0_1"/>
<keyword evidence="7" id="KW-0418">Kinase</keyword>
<keyword evidence="9 15" id="KW-1133">Transmembrane helix</keyword>
<protein>
    <recommendedName>
        <fullName evidence="2">receptor protein-tyrosine kinase</fullName>
        <ecNumber evidence="2">2.7.10.1</ecNumber>
    </recommendedName>
</protein>
<evidence type="ECO:0000256" key="7">
    <source>
        <dbReference type="ARBA" id="ARBA00022777"/>
    </source>
</evidence>
<evidence type="ECO:0000256" key="10">
    <source>
        <dbReference type="ARBA" id="ARBA00023136"/>
    </source>
</evidence>
<reference evidence="19 20" key="1">
    <citation type="journal article" date="2007" name="Nature">
        <title>Evolution of genes and genomes on the Drosophila phylogeny.</title>
        <authorList>
            <consortium name="Drosophila 12 Genomes Consortium"/>
            <person name="Clark A.G."/>
            <person name="Eisen M.B."/>
            <person name="Smith D.R."/>
            <person name="Bergman C.M."/>
            <person name="Oliver B."/>
            <person name="Markow T.A."/>
            <person name="Kaufman T.C."/>
            <person name="Kellis M."/>
            <person name="Gelbart W."/>
            <person name="Iyer V.N."/>
            <person name="Pollard D.A."/>
            <person name="Sackton T.B."/>
            <person name="Larracuente A.M."/>
            <person name="Singh N.D."/>
            <person name="Abad J.P."/>
            <person name="Abt D.N."/>
            <person name="Adryan B."/>
            <person name="Aguade M."/>
            <person name="Akashi H."/>
            <person name="Anderson W.W."/>
            <person name="Aquadro C.F."/>
            <person name="Ardell D.H."/>
            <person name="Arguello R."/>
            <person name="Artieri C.G."/>
            <person name="Barbash D.A."/>
            <person name="Barker D."/>
            <person name="Barsanti P."/>
            <person name="Batterham P."/>
            <person name="Batzoglou S."/>
            <person name="Begun D."/>
            <person name="Bhutkar A."/>
            <person name="Blanco E."/>
            <person name="Bosak S.A."/>
            <person name="Bradley R.K."/>
            <person name="Brand A.D."/>
            <person name="Brent M.R."/>
            <person name="Brooks A.N."/>
            <person name="Brown R.H."/>
            <person name="Butlin R.K."/>
            <person name="Caggese C."/>
            <person name="Calvi B.R."/>
            <person name="Bernardo de Carvalho A."/>
            <person name="Caspi A."/>
            <person name="Castrezana S."/>
            <person name="Celniker S.E."/>
            <person name="Chang J.L."/>
            <person name="Chapple C."/>
            <person name="Chatterji S."/>
            <person name="Chinwalla A."/>
            <person name="Civetta A."/>
            <person name="Clifton S.W."/>
            <person name="Comeron J.M."/>
            <person name="Costello J.C."/>
            <person name="Coyne J.A."/>
            <person name="Daub J."/>
            <person name="David R.G."/>
            <person name="Delcher A.L."/>
            <person name="Delehaunty K."/>
            <person name="Do C.B."/>
            <person name="Ebling H."/>
            <person name="Edwards K."/>
            <person name="Eickbush T."/>
            <person name="Evans J.D."/>
            <person name="Filipski A."/>
            <person name="Findeiss S."/>
            <person name="Freyhult E."/>
            <person name="Fulton L."/>
            <person name="Fulton R."/>
            <person name="Garcia A.C."/>
            <person name="Gardiner A."/>
            <person name="Garfield D.A."/>
            <person name="Garvin B.E."/>
            <person name="Gibson G."/>
            <person name="Gilbert D."/>
            <person name="Gnerre S."/>
            <person name="Godfrey J."/>
            <person name="Good R."/>
            <person name="Gotea V."/>
            <person name="Gravely B."/>
            <person name="Greenberg A.J."/>
            <person name="Griffiths-Jones S."/>
            <person name="Gross S."/>
            <person name="Guigo R."/>
            <person name="Gustafson E.A."/>
            <person name="Haerty W."/>
            <person name="Hahn M.W."/>
            <person name="Halligan D.L."/>
            <person name="Halpern A.L."/>
            <person name="Halter G.M."/>
            <person name="Han M.V."/>
            <person name="Heger A."/>
            <person name="Hillier L."/>
            <person name="Hinrichs A.S."/>
            <person name="Holmes I."/>
            <person name="Hoskins R.A."/>
            <person name="Hubisz M.J."/>
            <person name="Hultmark D."/>
            <person name="Huntley M.A."/>
            <person name="Jaffe D.B."/>
            <person name="Jagadeeshan S."/>
            <person name="Jeck W.R."/>
            <person name="Johnson J."/>
            <person name="Jones C.D."/>
            <person name="Jordan W.C."/>
            <person name="Karpen G.H."/>
            <person name="Kataoka E."/>
            <person name="Keightley P.D."/>
            <person name="Kheradpour P."/>
            <person name="Kirkness E.F."/>
            <person name="Koerich L.B."/>
            <person name="Kristiansen K."/>
            <person name="Kudrna D."/>
            <person name="Kulathinal R.J."/>
            <person name="Kumar S."/>
            <person name="Kwok R."/>
            <person name="Lander E."/>
            <person name="Langley C.H."/>
            <person name="Lapoint R."/>
            <person name="Lazzaro B.P."/>
            <person name="Lee S.J."/>
            <person name="Levesque L."/>
            <person name="Li R."/>
            <person name="Lin C.F."/>
            <person name="Lin M.F."/>
            <person name="Lindblad-Toh K."/>
            <person name="Llopart A."/>
            <person name="Long M."/>
            <person name="Low L."/>
            <person name="Lozovsky E."/>
            <person name="Lu J."/>
            <person name="Luo M."/>
            <person name="Machado C.A."/>
            <person name="Makalowski W."/>
            <person name="Marzo M."/>
            <person name="Matsuda M."/>
            <person name="Matzkin L."/>
            <person name="McAllister B."/>
            <person name="McBride C.S."/>
            <person name="McKernan B."/>
            <person name="McKernan K."/>
            <person name="Mendez-Lago M."/>
            <person name="Minx P."/>
            <person name="Mollenhauer M.U."/>
            <person name="Montooth K."/>
            <person name="Mount S.M."/>
            <person name="Mu X."/>
            <person name="Myers E."/>
            <person name="Negre B."/>
            <person name="Newfeld S."/>
            <person name="Nielsen R."/>
            <person name="Noor M.A."/>
            <person name="O'Grady P."/>
            <person name="Pachter L."/>
            <person name="Papaceit M."/>
            <person name="Parisi M.J."/>
            <person name="Parisi M."/>
            <person name="Parts L."/>
            <person name="Pedersen J.S."/>
            <person name="Pesole G."/>
            <person name="Phillippy A.M."/>
            <person name="Ponting C.P."/>
            <person name="Pop M."/>
            <person name="Porcelli D."/>
            <person name="Powell J.R."/>
            <person name="Prohaska S."/>
            <person name="Pruitt K."/>
            <person name="Puig M."/>
            <person name="Quesneville H."/>
            <person name="Ram K.R."/>
            <person name="Rand D."/>
            <person name="Rasmussen M.D."/>
            <person name="Reed L.K."/>
            <person name="Reenan R."/>
            <person name="Reily A."/>
            <person name="Remington K.A."/>
            <person name="Rieger T.T."/>
            <person name="Ritchie M.G."/>
            <person name="Robin C."/>
            <person name="Rogers Y.H."/>
            <person name="Rohde C."/>
            <person name="Rozas J."/>
            <person name="Rubenfield M.J."/>
            <person name="Ruiz A."/>
            <person name="Russo S."/>
            <person name="Salzberg S.L."/>
            <person name="Sanchez-Gracia A."/>
            <person name="Saranga D.J."/>
            <person name="Sato H."/>
            <person name="Schaeffer S.W."/>
            <person name="Schatz M.C."/>
            <person name="Schlenke T."/>
            <person name="Schwartz R."/>
            <person name="Segarra C."/>
            <person name="Singh R.S."/>
            <person name="Sirot L."/>
            <person name="Sirota M."/>
            <person name="Sisneros N.B."/>
            <person name="Smith C.D."/>
            <person name="Smith T.F."/>
            <person name="Spieth J."/>
            <person name="Stage D.E."/>
            <person name="Stark A."/>
            <person name="Stephan W."/>
            <person name="Strausberg R.L."/>
            <person name="Strempel S."/>
            <person name="Sturgill D."/>
            <person name="Sutton G."/>
            <person name="Sutton G.G."/>
            <person name="Tao W."/>
            <person name="Teichmann S."/>
            <person name="Tobari Y.N."/>
            <person name="Tomimura Y."/>
            <person name="Tsolas J.M."/>
            <person name="Valente V.L."/>
            <person name="Venter E."/>
            <person name="Venter J.C."/>
            <person name="Vicario S."/>
            <person name="Vieira F.G."/>
            <person name="Vilella A.J."/>
            <person name="Villasante A."/>
            <person name="Walenz B."/>
            <person name="Wang J."/>
            <person name="Wasserman M."/>
            <person name="Watts T."/>
            <person name="Wilson D."/>
            <person name="Wilson R.K."/>
            <person name="Wing R.A."/>
            <person name="Wolfner M.F."/>
            <person name="Wong A."/>
            <person name="Wong G.K."/>
            <person name="Wu C.I."/>
            <person name="Wu G."/>
            <person name="Yamamoto D."/>
            <person name="Yang H.P."/>
            <person name="Yang S.P."/>
            <person name="Yorke J.A."/>
            <person name="Yoshida K."/>
            <person name="Zdobnov E."/>
            <person name="Zhang P."/>
            <person name="Zhang Y."/>
            <person name="Zimin A.V."/>
            <person name="Baldwin J."/>
            <person name="Abdouelleil A."/>
            <person name="Abdulkadir J."/>
            <person name="Abebe A."/>
            <person name="Abera B."/>
            <person name="Abreu J."/>
            <person name="Acer S.C."/>
            <person name="Aftuck L."/>
            <person name="Alexander A."/>
            <person name="An P."/>
            <person name="Anderson E."/>
            <person name="Anderson S."/>
            <person name="Arachi H."/>
            <person name="Azer M."/>
            <person name="Bachantsang P."/>
            <person name="Barry A."/>
            <person name="Bayul T."/>
            <person name="Berlin A."/>
            <person name="Bessette D."/>
            <person name="Bloom T."/>
            <person name="Blye J."/>
            <person name="Boguslavskiy L."/>
            <person name="Bonnet C."/>
            <person name="Boukhgalter B."/>
            <person name="Bourzgui I."/>
            <person name="Brown A."/>
            <person name="Cahill P."/>
            <person name="Channer S."/>
            <person name="Cheshatsang Y."/>
            <person name="Chuda L."/>
            <person name="Citroen M."/>
            <person name="Collymore A."/>
            <person name="Cooke P."/>
            <person name="Costello M."/>
            <person name="D'Aco K."/>
            <person name="Daza R."/>
            <person name="De Haan G."/>
            <person name="DeGray S."/>
            <person name="DeMaso C."/>
            <person name="Dhargay N."/>
            <person name="Dooley K."/>
            <person name="Dooley E."/>
            <person name="Doricent M."/>
            <person name="Dorje P."/>
            <person name="Dorjee K."/>
            <person name="Dupes A."/>
            <person name="Elong R."/>
            <person name="Falk J."/>
            <person name="Farina A."/>
            <person name="Faro S."/>
            <person name="Ferguson D."/>
            <person name="Fisher S."/>
            <person name="Foley C.D."/>
            <person name="Franke A."/>
            <person name="Friedrich D."/>
            <person name="Gadbois L."/>
            <person name="Gearin G."/>
            <person name="Gearin C.R."/>
            <person name="Giannoukos G."/>
            <person name="Goode T."/>
            <person name="Graham J."/>
            <person name="Grandbois E."/>
            <person name="Grewal S."/>
            <person name="Gyaltsen K."/>
            <person name="Hafez N."/>
            <person name="Hagos B."/>
            <person name="Hall J."/>
            <person name="Henson C."/>
            <person name="Hollinger A."/>
            <person name="Honan T."/>
            <person name="Huard M.D."/>
            <person name="Hughes L."/>
            <person name="Hurhula B."/>
            <person name="Husby M.E."/>
            <person name="Kamat A."/>
            <person name="Kanga B."/>
            <person name="Kashin S."/>
            <person name="Khazanovich D."/>
            <person name="Kisner P."/>
            <person name="Lance K."/>
            <person name="Lara M."/>
            <person name="Lee W."/>
            <person name="Lennon N."/>
            <person name="Letendre F."/>
            <person name="LeVine R."/>
            <person name="Lipovsky A."/>
            <person name="Liu X."/>
            <person name="Liu J."/>
            <person name="Liu S."/>
            <person name="Lokyitsang T."/>
            <person name="Lokyitsang Y."/>
            <person name="Lubonja R."/>
            <person name="Lui A."/>
            <person name="MacDonald P."/>
            <person name="Magnisalis V."/>
            <person name="Maru K."/>
            <person name="Matthews C."/>
            <person name="McCusker W."/>
            <person name="McDonough S."/>
            <person name="Mehta T."/>
            <person name="Meldrim J."/>
            <person name="Meneus L."/>
            <person name="Mihai O."/>
            <person name="Mihalev A."/>
            <person name="Mihova T."/>
            <person name="Mittelman R."/>
            <person name="Mlenga V."/>
            <person name="Montmayeur A."/>
            <person name="Mulrain L."/>
            <person name="Navidi A."/>
            <person name="Naylor J."/>
            <person name="Negash T."/>
            <person name="Nguyen T."/>
            <person name="Nguyen N."/>
            <person name="Nicol R."/>
            <person name="Norbu C."/>
            <person name="Norbu N."/>
            <person name="Novod N."/>
            <person name="O'Neill B."/>
            <person name="Osman S."/>
            <person name="Markiewicz E."/>
            <person name="Oyono O.L."/>
            <person name="Patti C."/>
            <person name="Phunkhang P."/>
            <person name="Pierre F."/>
            <person name="Priest M."/>
            <person name="Raghuraman S."/>
            <person name="Rege F."/>
            <person name="Reyes R."/>
            <person name="Rise C."/>
            <person name="Rogov P."/>
            <person name="Ross K."/>
            <person name="Ryan E."/>
            <person name="Settipalli S."/>
            <person name="Shea T."/>
            <person name="Sherpa N."/>
            <person name="Shi L."/>
            <person name="Shih D."/>
            <person name="Sparrow T."/>
            <person name="Spaulding J."/>
            <person name="Stalker J."/>
            <person name="Stange-Thomann N."/>
            <person name="Stavropoulos S."/>
            <person name="Stone C."/>
            <person name="Strader C."/>
            <person name="Tesfaye S."/>
            <person name="Thomson T."/>
            <person name="Thoulutsang Y."/>
            <person name="Thoulutsang D."/>
            <person name="Topham K."/>
            <person name="Topping I."/>
            <person name="Tsamla T."/>
            <person name="Vassiliev H."/>
            <person name="Vo A."/>
            <person name="Wangchuk T."/>
            <person name="Wangdi T."/>
            <person name="Weiand M."/>
            <person name="Wilkinson J."/>
            <person name="Wilson A."/>
            <person name="Yadav S."/>
            <person name="Young G."/>
            <person name="Yu Q."/>
            <person name="Zembek L."/>
            <person name="Zhong D."/>
            <person name="Zimmer A."/>
            <person name="Zwirko Z."/>
            <person name="Jaffe D.B."/>
            <person name="Alvarez P."/>
            <person name="Brockman W."/>
            <person name="Butler J."/>
            <person name="Chin C."/>
            <person name="Gnerre S."/>
            <person name="Grabherr M."/>
            <person name="Kleber M."/>
            <person name="Mauceli E."/>
            <person name="MacCallum I."/>
        </authorList>
    </citation>
    <scope>NUCLEOTIDE SEQUENCE [LARGE SCALE GENOMIC DNA]</scope>
    <source>
        <strain evidence="20">Tai18E2 / Tucson 14021-0261.01</strain>
    </source>
</reference>
<accession>B4PAG4</accession>
<keyword evidence="16" id="KW-0732">Signal</keyword>
<comment type="subcellular location">
    <subcellularLocation>
        <location evidence="1">Membrane</location>
        <topology evidence="1">Single-pass type I membrane protein</topology>
    </subcellularLocation>
</comment>
<evidence type="ECO:0000256" key="8">
    <source>
        <dbReference type="ARBA" id="ARBA00022840"/>
    </source>
</evidence>
<dbReference type="Proteomes" id="UP000002282">
    <property type="component" value="Chromosome 2R"/>
</dbReference>
<keyword evidence="5 15" id="KW-0812">Transmembrane</keyword>
<dbReference type="KEGG" id="dya:Dyak_GE12677"/>
<evidence type="ECO:0000256" key="4">
    <source>
        <dbReference type="ARBA" id="ARBA00022679"/>
    </source>
</evidence>
<evidence type="ECO:0000256" key="14">
    <source>
        <dbReference type="ARBA" id="ARBA00051243"/>
    </source>
</evidence>
<dbReference type="Gene3D" id="3.80.20.20">
    <property type="entry name" value="Receptor L-domain"/>
    <property type="match status" value="2"/>
</dbReference>
<dbReference type="InterPro" id="IPR006212">
    <property type="entry name" value="Furin_repeat"/>
</dbReference>
<dbReference type="InterPro" id="IPR006211">
    <property type="entry name" value="Furin-like_Cys-rich_dom"/>
</dbReference>
<name>B4PAG4_DROYA</name>
<evidence type="ECO:0000256" key="5">
    <source>
        <dbReference type="ARBA" id="ARBA00022692"/>
    </source>
</evidence>
<dbReference type="OrthoDB" id="6612654at2759"/>
<keyword evidence="8" id="KW-0067">ATP-binding</keyword>
<dbReference type="AlphaFoldDB" id="B4PAG4"/>
<evidence type="ECO:0000259" key="17">
    <source>
        <dbReference type="Pfam" id="PF00757"/>
    </source>
</evidence>
<keyword evidence="10 15" id="KW-0472">Membrane</keyword>
<dbReference type="CDD" id="cd00064">
    <property type="entry name" value="FU"/>
    <property type="match status" value="1"/>
</dbReference>
<keyword evidence="3" id="KW-0597">Phosphoprotein</keyword>
<dbReference type="SUPFAM" id="SSF52058">
    <property type="entry name" value="L domain-like"/>
    <property type="match status" value="2"/>
</dbReference>
<dbReference type="GO" id="GO:0004714">
    <property type="term" value="F:transmembrane receptor protein tyrosine kinase activity"/>
    <property type="evidence" value="ECO:0007669"/>
    <property type="project" value="UniProtKB-EC"/>
</dbReference>
<reference evidence="19 20" key="2">
    <citation type="journal article" date="2007" name="PLoS Biol.">
        <title>Principles of genome evolution in the Drosophila melanogaster species group.</title>
        <authorList>
            <person name="Ranz J.M."/>
            <person name="Maurin D."/>
            <person name="Chan Y.S."/>
            <person name="von Grotthuss M."/>
            <person name="Hillier L.W."/>
            <person name="Roote J."/>
            <person name="Ashburner M."/>
            <person name="Bergman C.M."/>
        </authorList>
    </citation>
    <scope>NUCLEOTIDE SEQUENCE [LARGE SCALE GENOMIC DNA]</scope>
    <source>
        <strain evidence="20">Tai18E2 / Tucson 14021-0261.01</strain>
    </source>
</reference>
<dbReference type="Pfam" id="PF01030">
    <property type="entry name" value="Recep_L_domain"/>
    <property type="match status" value="2"/>
</dbReference>
<evidence type="ECO:0000313" key="20">
    <source>
        <dbReference type="Proteomes" id="UP000002282"/>
    </source>
</evidence>
<evidence type="ECO:0000256" key="9">
    <source>
        <dbReference type="ARBA" id="ARBA00022989"/>
    </source>
</evidence>
<feature type="signal peptide" evidence="16">
    <location>
        <begin position="1"/>
        <end position="28"/>
    </location>
</feature>
<keyword evidence="4 19" id="KW-0808">Transferase</keyword>
<keyword evidence="12" id="KW-0675">Receptor</keyword>
<comment type="catalytic activity">
    <reaction evidence="14">
        <text>L-tyrosyl-[protein] + ATP = O-phospho-L-tyrosyl-[protein] + ADP + H(+)</text>
        <dbReference type="Rhea" id="RHEA:10596"/>
        <dbReference type="Rhea" id="RHEA-COMP:10136"/>
        <dbReference type="Rhea" id="RHEA-COMP:20101"/>
        <dbReference type="ChEBI" id="CHEBI:15378"/>
        <dbReference type="ChEBI" id="CHEBI:30616"/>
        <dbReference type="ChEBI" id="CHEBI:46858"/>
        <dbReference type="ChEBI" id="CHEBI:61978"/>
        <dbReference type="ChEBI" id="CHEBI:456216"/>
        <dbReference type="EC" id="2.7.10.1"/>
    </reaction>
</comment>
<dbReference type="InterPro" id="IPR009030">
    <property type="entry name" value="Growth_fac_rcpt_cys_sf"/>
</dbReference>
<dbReference type="Pfam" id="PF00757">
    <property type="entry name" value="Furin-like"/>
    <property type="match status" value="1"/>
</dbReference>
<evidence type="ECO:0000256" key="3">
    <source>
        <dbReference type="ARBA" id="ARBA00022553"/>
    </source>
</evidence>
<evidence type="ECO:0000313" key="19">
    <source>
        <dbReference type="EMBL" id="EDW90372.2"/>
    </source>
</evidence>
<gene>
    <name evidence="19" type="primary">Dyak\GE12677</name>
    <name evidence="19" type="synonym">Dyak\CG10702</name>
    <name evidence="19" type="synonym">dyak_GLEANR_12910</name>
    <name evidence="19" type="synonym">GE12677</name>
    <name evidence="19" type="ORF">Dyak_GE12677</name>
</gene>
<sequence>MHCSNMHCGNMLLGVALMLLALYGSSCAEPKLEHECSSMDIRNKCENMHLLDNCTVVTGYVMITLIPIDVHCNFSEYSYPLLTEITEFMIFTDVRGLVNITEMFPHLTVIRGRRLFLNYALGVTNMHDLEQLAFPRLVAIQRGQVYIDSCPKLCSIARVNWDLLTHTIGDNNIIMDNKNCSTPVCSGCSSFHCWSNHYCQRSVNENVANPKANINACHEECLGGCKNNSTSAADCSVCRGLSDDGVCVKSCAKDKYVMENYQRCYTKDECVVKHGHVIYGSQCVAFCPSGYKTDNRSECVPCGPGEPCISFCTPEWPGKAFIVYNLADAESLRGCQIFNGSLVITIRNKVNETQLFHSFTSIREVRGHVKIYRSSQLRSLQFLRNLERVHGDPLENRHYSFILYDNKHLSELWTPSRQLEFMEGGMFMHRNNKLCNRRMREFQNGVTHDRALDSLQTNDQEVQCSPSKLQLFVQKRSHRSVKLSWLKSQTSQKIELIHRPLSPGKLCHEDSDLEAPICTRINWNRRLLFPDDLIENGTHYLFNLDDLQPDTRYAVLIRTFGNDEAHDARSELTYVQTELDIPKPPLLELVKKTDSSLTVRMASHDHTSFVLTVFELSDDQAYIEQRNYCHQPSYVWQDMDGPKWMAYEDYDDCCAQRAEHLEDSRFIADMGEQYRCTLDNRKQCRRLALSEVTLPQLRLPGNTTEYELKALHRYRLYALQLQACNLLGCSSHTTLYGRTNYTMGADLLTQLYACHIPEMDKYIMRFDEPKKPNGLVTNYVIHFRNNFSQTHVGCVTRMDHQSAGYMYIKQINITFTECAVRVHSLAGDVMTPYMPISLCSDEDRLQAFHSREAKELSPEITDMTATASHGRGISIFLICFLFGCSVSLVWVLYKRRCWRKLPGLRRYVPVREQWLRDRQQADDREILVDGFETVRFQNNNNSQADDYPM</sequence>
<dbReference type="SUPFAM" id="SSF57184">
    <property type="entry name" value="Growth factor receptor domain"/>
    <property type="match status" value="1"/>
</dbReference>
<feature type="chain" id="PRO_5006458825" description="receptor protein-tyrosine kinase" evidence="16">
    <location>
        <begin position="29"/>
        <end position="949"/>
    </location>
</feature>
<dbReference type="GO" id="GO:0016020">
    <property type="term" value="C:membrane"/>
    <property type="evidence" value="ECO:0007669"/>
    <property type="project" value="UniProtKB-SubCell"/>
</dbReference>
<evidence type="ECO:0000256" key="15">
    <source>
        <dbReference type="SAM" id="Phobius"/>
    </source>
</evidence>
<evidence type="ECO:0000256" key="12">
    <source>
        <dbReference type="ARBA" id="ARBA00023170"/>
    </source>
</evidence>
<dbReference type="InterPro" id="IPR036116">
    <property type="entry name" value="FN3_sf"/>
</dbReference>
<dbReference type="InterPro" id="IPR036941">
    <property type="entry name" value="Rcpt_L-dom_sf"/>
</dbReference>
<keyword evidence="6" id="KW-0547">Nucleotide-binding</keyword>
<evidence type="ECO:0000259" key="18">
    <source>
        <dbReference type="Pfam" id="PF01030"/>
    </source>
</evidence>
<dbReference type="InterPro" id="IPR000494">
    <property type="entry name" value="Rcpt_L-dom"/>
</dbReference>
<dbReference type="SUPFAM" id="SSF49265">
    <property type="entry name" value="Fibronectin type III"/>
    <property type="match status" value="2"/>
</dbReference>
<feature type="domain" description="Receptor L-domain" evidence="18">
    <location>
        <begin position="334"/>
        <end position="439"/>
    </location>
</feature>
<feature type="domain" description="Furin-like cysteine-rich" evidence="17">
    <location>
        <begin position="187"/>
        <end position="312"/>
    </location>
</feature>
<organism evidence="19 20">
    <name type="scientific">Drosophila yakuba</name>
    <name type="common">Fruit fly</name>
    <dbReference type="NCBI Taxonomy" id="7245"/>
    <lineage>
        <taxon>Eukaryota</taxon>
        <taxon>Metazoa</taxon>
        <taxon>Ecdysozoa</taxon>
        <taxon>Arthropoda</taxon>
        <taxon>Hexapoda</taxon>
        <taxon>Insecta</taxon>
        <taxon>Pterygota</taxon>
        <taxon>Neoptera</taxon>
        <taxon>Endopterygota</taxon>
        <taxon>Diptera</taxon>
        <taxon>Brachycera</taxon>
        <taxon>Muscomorpha</taxon>
        <taxon>Ephydroidea</taxon>
        <taxon>Drosophilidae</taxon>
        <taxon>Drosophila</taxon>
        <taxon>Sophophora</taxon>
    </lineage>
</organism>